<dbReference type="RefSeq" id="XP_033396671.1">
    <property type="nucleotide sequence ID" value="XM_033546261.1"/>
</dbReference>
<dbReference type="Proteomes" id="UP000799438">
    <property type="component" value="Unassembled WGS sequence"/>
</dbReference>
<keyword evidence="8" id="KW-1185">Reference proteome</keyword>
<dbReference type="OrthoDB" id="16820at2759"/>
<dbReference type="SUPFAM" id="SSF54373">
    <property type="entry name" value="FAD-linked reductases, C-terminal domain"/>
    <property type="match status" value="1"/>
</dbReference>
<keyword evidence="5" id="KW-0503">Monooxygenase</keyword>
<evidence type="ECO:0000313" key="7">
    <source>
        <dbReference type="EMBL" id="KAF2140958.1"/>
    </source>
</evidence>
<dbReference type="Pfam" id="PF01494">
    <property type="entry name" value="FAD_binding_3"/>
    <property type="match status" value="1"/>
</dbReference>
<keyword evidence="3" id="KW-0274">FAD</keyword>
<organism evidence="7 8">
    <name type="scientific">Aplosporella prunicola CBS 121167</name>
    <dbReference type="NCBI Taxonomy" id="1176127"/>
    <lineage>
        <taxon>Eukaryota</taxon>
        <taxon>Fungi</taxon>
        <taxon>Dikarya</taxon>
        <taxon>Ascomycota</taxon>
        <taxon>Pezizomycotina</taxon>
        <taxon>Dothideomycetes</taxon>
        <taxon>Dothideomycetes incertae sedis</taxon>
        <taxon>Botryosphaeriales</taxon>
        <taxon>Aplosporellaceae</taxon>
        <taxon>Aplosporella</taxon>
    </lineage>
</organism>
<dbReference type="EMBL" id="ML995488">
    <property type="protein sequence ID" value="KAF2140958.1"/>
    <property type="molecule type" value="Genomic_DNA"/>
</dbReference>
<keyword evidence="4" id="KW-0560">Oxidoreductase</keyword>
<name>A0A6A6BBI6_9PEZI</name>
<dbReference type="Gene3D" id="3.50.50.60">
    <property type="entry name" value="FAD/NAD(P)-binding domain"/>
    <property type="match status" value="1"/>
</dbReference>
<evidence type="ECO:0000256" key="4">
    <source>
        <dbReference type="ARBA" id="ARBA00023002"/>
    </source>
</evidence>
<dbReference type="AlphaFoldDB" id="A0A6A6BBI6"/>
<comment type="similarity">
    <text evidence="1">Belongs to the paxM FAD-dependent monooxygenase family.</text>
</comment>
<dbReference type="PANTHER" id="PTHR13789">
    <property type="entry name" value="MONOOXYGENASE"/>
    <property type="match status" value="1"/>
</dbReference>
<evidence type="ECO:0000256" key="5">
    <source>
        <dbReference type="ARBA" id="ARBA00023033"/>
    </source>
</evidence>
<dbReference type="GeneID" id="54303767"/>
<dbReference type="SUPFAM" id="SSF51905">
    <property type="entry name" value="FAD/NAD(P)-binding domain"/>
    <property type="match status" value="1"/>
</dbReference>
<sequence length="479" mass="52960">MTYTSEESEGVVFEGALGPKKLTASYPTRSLEFLKKLYQSTLPRDVDEIAQLAECPLNIIIVGAGIGGLATAVALAQRGHDVTVFEQAPVLVEVGAGIQVPPNSTKLLRRWGVEPHVKDFVEPKAINFRRWENGAVIGHTQLIPDCRTAFGAPYYVVHRAHYQQALYDRALELGVNFRMNSRINTYDAARPSLTLEDGKEHVADVIIGADGINSNARKAVLGIKDKPPVLTGFAAYRATVNTSKMLADPDTRWLLENPGQNCWIGERQHAMTYVIAGGSTFNVVLSHSEESDPSSWEQETAIEDANRRFADWDPCLTKVIGMIETTLKWPLMSGQALDRWTSASGRMVILGDAAHAMLPYMSQGAAIAVEDAGCLATLLSLIRSTAELPAALEVFEKIRIPRANQMQEASAVNSKLWHFADGPEQKARDEAMRPEVEGRHFLQSPNQWSDPVTQAWCYGYDAEEEARKAWTQWSGRKIQ</sequence>
<dbReference type="FunFam" id="3.50.50.60:FF:000115">
    <property type="entry name" value="Salicylate hydroxylase, putative"/>
    <property type="match status" value="1"/>
</dbReference>
<evidence type="ECO:0000256" key="3">
    <source>
        <dbReference type="ARBA" id="ARBA00022827"/>
    </source>
</evidence>
<keyword evidence="2" id="KW-0285">Flavoprotein</keyword>
<dbReference type="InterPro" id="IPR050493">
    <property type="entry name" value="FAD-dep_Monooxygenase_BioMet"/>
</dbReference>
<feature type="domain" description="FAD-binding" evidence="6">
    <location>
        <begin position="59"/>
        <end position="408"/>
    </location>
</feature>
<dbReference type="PANTHER" id="PTHR13789:SF306">
    <property type="entry name" value="HYDROXYLASE, PUTATIVE-RELATED"/>
    <property type="match status" value="1"/>
</dbReference>
<dbReference type="InterPro" id="IPR002938">
    <property type="entry name" value="FAD-bd"/>
</dbReference>
<evidence type="ECO:0000256" key="1">
    <source>
        <dbReference type="ARBA" id="ARBA00007992"/>
    </source>
</evidence>
<evidence type="ECO:0000313" key="8">
    <source>
        <dbReference type="Proteomes" id="UP000799438"/>
    </source>
</evidence>
<dbReference type="PRINTS" id="PR00420">
    <property type="entry name" value="RNGMNOXGNASE"/>
</dbReference>
<gene>
    <name evidence="7" type="ORF">K452DRAFT_359381</name>
</gene>
<dbReference type="GO" id="GO:0071949">
    <property type="term" value="F:FAD binding"/>
    <property type="evidence" value="ECO:0007669"/>
    <property type="project" value="InterPro"/>
</dbReference>
<dbReference type="InterPro" id="IPR036188">
    <property type="entry name" value="FAD/NAD-bd_sf"/>
</dbReference>
<evidence type="ECO:0000256" key="2">
    <source>
        <dbReference type="ARBA" id="ARBA00022630"/>
    </source>
</evidence>
<protein>
    <recommendedName>
        <fullName evidence="6">FAD-binding domain-containing protein</fullName>
    </recommendedName>
</protein>
<dbReference type="GO" id="GO:0004497">
    <property type="term" value="F:monooxygenase activity"/>
    <property type="evidence" value="ECO:0007669"/>
    <property type="project" value="UniProtKB-KW"/>
</dbReference>
<proteinExistence type="inferred from homology"/>
<reference evidence="7" key="1">
    <citation type="journal article" date="2020" name="Stud. Mycol.">
        <title>101 Dothideomycetes genomes: a test case for predicting lifestyles and emergence of pathogens.</title>
        <authorList>
            <person name="Haridas S."/>
            <person name="Albert R."/>
            <person name="Binder M."/>
            <person name="Bloem J."/>
            <person name="Labutti K."/>
            <person name="Salamov A."/>
            <person name="Andreopoulos B."/>
            <person name="Baker S."/>
            <person name="Barry K."/>
            <person name="Bills G."/>
            <person name="Bluhm B."/>
            <person name="Cannon C."/>
            <person name="Castanera R."/>
            <person name="Culley D."/>
            <person name="Daum C."/>
            <person name="Ezra D."/>
            <person name="Gonzalez J."/>
            <person name="Henrissat B."/>
            <person name="Kuo A."/>
            <person name="Liang C."/>
            <person name="Lipzen A."/>
            <person name="Lutzoni F."/>
            <person name="Magnuson J."/>
            <person name="Mondo S."/>
            <person name="Nolan M."/>
            <person name="Ohm R."/>
            <person name="Pangilinan J."/>
            <person name="Park H.-J."/>
            <person name="Ramirez L."/>
            <person name="Alfaro M."/>
            <person name="Sun H."/>
            <person name="Tritt A."/>
            <person name="Yoshinaga Y."/>
            <person name="Zwiers L.-H."/>
            <person name="Turgeon B."/>
            <person name="Goodwin S."/>
            <person name="Spatafora J."/>
            <person name="Crous P."/>
            <person name="Grigoriev I."/>
        </authorList>
    </citation>
    <scope>NUCLEOTIDE SEQUENCE</scope>
    <source>
        <strain evidence="7">CBS 121167</strain>
    </source>
</reference>
<evidence type="ECO:0000259" key="6">
    <source>
        <dbReference type="Pfam" id="PF01494"/>
    </source>
</evidence>
<accession>A0A6A6BBI6</accession>